<name>A0ABW9J1H2_STRGJ</name>
<evidence type="ECO:0000256" key="1">
    <source>
        <dbReference type="SAM" id="MobiDB-lite"/>
    </source>
</evidence>
<evidence type="ECO:0000313" key="3">
    <source>
        <dbReference type="Proteomes" id="UP001631993"/>
    </source>
</evidence>
<feature type="compositionally biased region" description="Basic and acidic residues" evidence="1">
    <location>
        <begin position="142"/>
        <end position="154"/>
    </location>
</feature>
<keyword evidence="3" id="KW-1185">Reference proteome</keyword>
<feature type="region of interest" description="Disordered" evidence="1">
    <location>
        <begin position="168"/>
        <end position="211"/>
    </location>
</feature>
<evidence type="ECO:0000313" key="2">
    <source>
        <dbReference type="EMBL" id="MFM9653203.1"/>
    </source>
</evidence>
<reference evidence="2 3" key="1">
    <citation type="submission" date="2024-12" db="EMBL/GenBank/DDBJ databases">
        <title>Forecasting of Potato common scab and diversities of Pathogenic streptomyces spp. in china.</title>
        <authorList>
            <person name="Handique U."/>
            <person name="Wu J."/>
        </authorList>
    </citation>
    <scope>NUCLEOTIDE SEQUENCE [LARGE SCALE GENOMIC DNA]</scope>
    <source>
        <strain evidence="2 3">ZRIMU1585</strain>
    </source>
</reference>
<comment type="caution">
    <text evidence="2">The sequence shown here is derived from an EMBL/GenBank/DDBJ whole genome shotgun (WGS) entry which is preliminary data.</text>
</comment>
<accession>A0ABW9J1H2</accession>
<organism evidence="2 3">
    <name type="scientific">Streptomyces galilaeus</name>
    <dbReference type="NCBI Taxonomy" id="33899"/>
    <lineage>
        <taxon>Bacteria</taxon>
        <taxon>Bacillati</taxon>
        <taxon>Actinomycetota</taxon>
        <taxon>Actinomycetes</taxon>
        <taxon>Kitasatosporales</taxon>
        <taxon>Streptomycetaceae</taxon>
        <taxon>Streptomyces</taxon>
    </lineage>
</organism>
<feature type="region of interest" description="Disordered" evidence="1">
    <location>
        <begin position="133"/>
        <end position="154"/>
    </location>
</feature>
<protein>
    <submittedName>
        <fullName evidence="2">Uncharacterized protein</fullName>
    </submittedName>
</protein>
<dbReference type="RefSeq" id="WP_369276782.1">
    <property type="nucleotide sequence ID" value="NZ_JBJVMW010000046.1"/>
</dbReference>
<proteinExistence type="predicted"/>
<dbReference type="EMBL" id="JBJVNE010000041">
    <property type="protein sequence ID" value="MFM9653203.1"/>
    <property type="molecule type" value="Genomic_DNA"/>
</dbReference>
<gene>
    <name evidence="2" type="ORF">ACKI1S_44820</name>
</gene>
<sequence length="331" mass="36406">MITIVRTVEDPETLPQDRQGVVESTKNLSTTLAAISDPRTPPELRRELTSIVKQVTSALETVNGPQGTTEERSMFILVVKRTTSTLDLIRNPRTLQDLRGHMIAIVKDTTYAAERSQNGTQAGSAEKQFSNSLLADSSSQDIMHDKGTPPREQEKLAQITRQVSALLRKISDPGTSQDERSKLTKELDDKTSRMKDQQEQSASTQKRPEESLGKAAAFCTSAIFESASESALVRALDKLLPAQWETEGVKDFWKAEENSDDTLDVLAQLRNDEHTHGPFEIIPLITELAELVPHDKLFGSLGASALSCEQTAAYLDEDGVTVGTWLTKAGE</sequence>
<feature type="compositionally biased region" description="Basic and acidic residues" evidence="1">
    <location>
        <begin position="177"/>
        <end position="198"/>
    </location>
</feature>
<dbReference type="Proteomes" id="UP001631993">
    <property type="component" value="Unassembled WGS sequence"/>
</dbReference>